<dbReference type="EMBL" id="NHYE01000378">
    <property type="protein sequence ID" value="PPR06074.1"/>
    <property type="molecule type" value="Genomic_DNA"/>
</dbReference>
<dbReference type="AlphaFoldDB" id="A0A409YST9"/>
<proteinExistence type="predicted"/>
<evidence type="ECO:0000313" key="3">
    <source>
        <dbReference type="Proteomes" id="UP000284706"/>
    </source>
</evidence>
<dbReference type="OrthoDB" id="3217871at2759"/>
<dbReference type="InParanoid" id="A0A409YST9"/>
<dbReference type="PROSITE" id="PS50097">
    <property type="entry name" value="BTB"/>
    <property type="match status" value="1"/>
</dbReference>
<dbReference type="InterPro" id="IPR011333">
    <property type="entry name" value="SKP1/BTB/POZ_sf"/>
</dbReference>
<reference evidence="2 3" key="1">
    <citation type="journal article" date="2018" name="Evol. Lett.">
        <title>Horizontal gene cluster transfer increased hallucinogenic mushroom diversity.</title>
        <authorList>
            <person name="Reynolds H.T."/>
            <person name="Vijayakumar V."/>
            <person name="Gluck-Thaler E."/>
            <person name="Korotkin H.B."/>
            <person name="Matheny P.B."/>
            <person name="Slot J.C."/>
        </authorList>
    </citation>
    <scope>NUCLEOTIDE SEQUENCE [LARGE SCALE GENOMIC DNA]</scope>
    <source>
        <strain evidence="2 3">SRW20</strain>
    </source>
</reference>
<evidence type="ECO:0000313" key="2">
    <source>
        <dbReference type="EMBL" id="PPR06074.1"/>
    </source>
</evidence>
<feature type="domain" description="BTB" evidence="1">
    <location>
        <begin position="17"/>
        <end position="83"/>
    </location>
</feature>
<sequence length="302" mass="34264">MAATIIRRNTNFWFDDGNIVLNAQGTLFRVHRGIIGRHAQVFKDMTSIPQPQTGQEPSVEGCPLVPLDDDPEDWEHLLNVIYDCNTSSFSKDTWNLPVLTSVLRLGRKYAFDHLYGEALKRVKLGVPSTLETWDEMLDNLYNAKADTPSKDDAIDLLNVLLEFDVGSCLPVGYAICLTFLTVEEVFRGTPRQDGSIARLSAASIETLIVGREKIFESKHFKAFPDVLIPGEDCSFPAGCRRRSDCSPYPKAHSALEPWEDIEWYCDQCKKRLIDHSRLHRQAIWSCLPFYFGSEQSNDAMDR</sequence>
<dbReference type="Proteomes" id="UP000284706">
    <property type="component" value="Unassembled WGS sequence"/>
</dbReference>
<dbReference type="InterPro" id="IPR000210">
    <property type="entry name" value="BTB/POZ_dom"/>
</dbReference>
<comment type="caution">
    <text evidence="2">The sequence shown here is derived from an EMBL/GenBank/DDBJ whole genome shotgun (WGS) entry which is preliminary data.</text>
</comment>
<evidence type="ECO:0000259" key="1">
    <source>
        <dbReference type="PROSITE" id="PS50097"/>
    </source>
</evidence>
<organism evidence="2 3">
    <name type="scientific">Gymnopilus dilepis</name>
    <dbReference type="NCBI Taxonomy" id="231916"/>
    <lineage>
        <taxon>Eukaryota</taxon>
        <taxon>Fungi</taxon>
        <taxon>Dikarya</taxon>
        <taxon>Basidiomycota</taxon>
        <taxon>Agaricomycotina</taxon>
        <taxon>Agaricomycetes</taxon>
        <taxon>Agaricomycetidae</taxon>
        <taxon>Agaricales</taxon>
        <taxon>Agaricineae</taxon>
        <taxon>Hymenogastraceae</taxon>
        <taxon>Gymnopilus</taxon>
    </lineage>
</organism>
<accession>A0A409YST9</accession>
<dbReference type="Gene3D" id="3.30.710.10">
    <property type="entry name" value="Potassium Channel Kv1.1, Chain A"/>
    <property type="match status" value="1"/>
</dbReference>
<gene>
    <name evidence="2" type="ORF">CVT26_005280</name>
</gene>
<keyword evidence="3" id="KW-1185">Reference proteome</keyword>
<protein>
    <recommendedName>
        <fullName evidence="1">BTB domain-containing protein</fullName>
    </recommendedName>
</protein>
<name>A0A409YST9_9AGAR</name>